<dbReference type="GO" id="GO:0016757">
    <property type="term" value="F:glycosyltransferase activity"/>
    <property type="evidence" value="ECO:0007669"/>
    <property type="project" value="UniProtKB-UniRule"/>
</dbReference>
<dbReference type="AlphaFoldDB" id="A0AA88Y1P2"/>
<dbReference type="InterPro" id="IPR008166">
    <property type="entry name" value="Glyco_transf_92"/>
</dbReference>
<evidence type="ECO:0000313" key="9">
    <source>
        <dbReference type="EMBL" id="KAK3096068.1"/>
    </source>
</evidence>
<comment type="subcellular location">
    <subcellularLocation>
        <location evidence="1">Membrane</location>
        <topology evidence="1">Single-pass membrane protein</topology>
    </subcellularLocation>
</comment>
<dbReference type="PANTHER" id="PTHR21461:SF69">
    <property type="entry name" value="GLYCOSYLTRANSFERASE FAMILY 92 PROTEIN"/>
    <property type="match status" value="1"/>
</dbReference>
<keyword evidence="7" id="KW-0472">Membrane</keyword>
<dbReference type="Pfam" id="PF01697">
    <property type="entry name" value="Glyco_transf_92"/>
    <property type="match status" value="1"/>
</dbReference>
<comment type="similarity">
    <text evidence="2 8">Belongs to the glycosyltransferase 92 family.</text>
</comment>
<sequence length="441" mass="50968">MWIDVDHSNEYRDLQGKYKNFESPKERGPAELFDSFDNDEFYQPRGLDSFPPYCGNHAKDLQILTSTSWYTIDFSIFLHNAFLDNRTGENIVRIIAVIHSTAPKPRIWCHFRNGSKGGASYVTSPIDFYEMNENHKFLYGGWIVSCRVPRSLARSPCDVFVSKYETHDYRSVQLPLRSIEPRKLQKMRINVCVSPIFGNVSYARLVEFIELSRLMGADHFTFYSYDVPKKLTEVLQYYTRLDIVTVLPWTLPIPPGLIWYNGQVVSINDCLYRSMPFFSHVAFIDLDEMIVPQNSIFSWKEILTASNDDRFAGYSFVSAPFPAQSDLHGLPGRSYLLTLLTTNRSTTLDGIRSKVIVLPYRVFEMGIHHVSRPWPDEQNYAVVQVNPKTAILNHYISGQCRLYACSQFVIDQTIPRKYSKALKKSFYQVLHNISPNFMNST</sequence>
<dbReference type="EMBL" id="VSWD01000008">
    <property type="protein sequence ID" value="KAK3096068.1"/>
    <property type="molecule type" value="Genomic_DNA"/>
</dbReference>
<name>A0AA88Y1P2_PINIB</name>
<proteinExistence type="inferred from homology"/>
<evidence type="ECO:0000256" key="4">
    <source>
        <dbReference type="ARBA" id="ARBA00022679"/>
    </source>
</evidence>
<evidence type="ECO:0000256" key="6">
    <source>
        <dbReference type="ARBA" id="ARBA00022989"/>
    </source>
</evidence>
<gene>
    <name evidence="9" type="ORF">FSP39_022708</name>
</gene>
<dbReference type="GO" id="GO:0016020">
    <property type="term" value="C:membrane"/>
    <property type="evidence" value="ECO:0007669"/>
    <property type="project" value="UniProtKB-SubCell"/>
</dbReference>
<evidence type="ECO:0000256" key="8">
    <source>
        <dbReference type="RuleBase" id="RU366017"/>
    </source>
</evidence>
<keyword evidence="4 8" id="KW-0808">Transferase</keyword>
<organism evidence="9 10">
    <name type="scientific">Pinctada imbricata</name>
    <name type="common">Atlantic pearl-oyster</name>
    <name type="synonym">Pinctada martensii</name>
    <dbReference type="NCBI Taxonomy" id="66713"/>
    <lineage>
        <taxon>Eukaryota</taxon>
        <taxon>Metazoa</taxon>
        <taxon>Spiralia</taxon>
        <taxon>Lophotrochozoa</taxon>
        <taxon>Mollusca</taxon>
        <taxon>Bivalvia</taxon>
        <taxon>Autobranchia</taxon>
        <taxon>Pteriomorphia</taxon>
        <taxon>Pterioida</taxon>
        <taxon>Pterioidea</taxon>
        <taxon>Pteriidae</taxon>
        <taxon>Pinctada</taxon>
    </lineage>
</organism>
<dbReference type="EC" id="2.4.1.-" evidence="8"/>
<comment type="caution">
    <text evidence="9">The sequence shown here is derived from an EMBL/GenBank/DDBJ whole genome shotgun (WGS) entry which is preliminary data.</text>
</comment>
<evidence type="ECO:0000256" key="7">
    <source>
        <dbReference type="ARBA" id="ARBA00023136"/>
    </source>
</evidence>
<accession>A0AA88Y1P2</accession>
<evidence type="ECO:0000256" key="1">
    <source>
        <dbReference type="ARBA" id="ARBA00004167"/>
    </source>
</evidence>
<keyword evidence="5" id="KW-0812">Transmembrane</keyword>
<evidence type="ECO:0000256" key="5">
    <source>
        <dbReference type="ARBA" id="ARBA00022692"/>
    </source>
</evidence>
<evidence type="ECO:0000313" key="10">
    <source>
        <dbReference type="Proteomes" id="UP001186944"/>
    </source>
</evidence>
<keyword evidence="3 8" id="KW-0328">Glycosyltransferase</keyword>
<evidence type="ECO:0000256" key="2">
    <source>
        <dbReference type="ARBA" id="ARBA00007647"/>
    </source>
</evidence>
<dbReference type="GO" id="GO:0005737">
    <property type="term" value="C:cytoplasm"/>
    <property type="evidence" value="ECO:0007669"/>
    <property type="project" value="TreeGrafter"/>
</dbReference>
<keyword evidence="10" id="KW-1185">Reference proteome</keyword>
<dbReference type="PANTHER" id="PTHR21461">
    <property type="entry name" value="GLYCOSYLTRANSFERASE FAMILY 92 PROTEIN"/>
    <property type="match status" value="1"/>
</dbReference>
<keyword evidence="6" id="KW-1133">Transmembrane helix</keyword>
<dbReference type="Proteomes" id="UP001186944">
    <property type="component" value="Unassembled WGS sequence"/>
</dbReference>
<evidence type="ECO:0000256" key="3">
    <source>
        <dbReference type="ARBA" id="ARBA00022676"/>
    </source>
</evidence>
<protein>
    <recommendedName>
        <fullName evidence="8">Glycosyltransferase family 92 protein</fullName>
        <ecNumber evidence="8">2.4.1.-</ecNumber>
    </recommendedName>
</protein>
<reference evidence="9" key="1">
    <citation type="submission" date="2019-08" db="EMBL/GenBank/DDBJ databases">
        <title>The improved chromosome-level genome for the pearl oyster Pinctada fucata martensii using PacBio sequencing and Hi-C.</title>
        <authorList>
            <person name="Zheng Z."/>
        </authorList>
    </citation>
    <scope>NUCLEOTIDE SEQUENCE</scope>
    <source>
        <strain evidence="9">ZZ-2019</strain>
        <tissue evidence="9">Adductor muscle</tissue>
    </source>
</reference>